<evidence type="ECO:0000313" key="3">
    <source>
        <dbReference type="Proteomes" id="UP001064489"/>
    </source>
</evidence>
<keyword evidence="3" id="KW-1185">Reference proteome</keyword>
<dbReference type="PANTHER" id="PTHR37610:SF81">
    <property type="entry name" value="RETROTRANSPOSON COPIA-LIKE N-TERMINAL DOMAIN-CONTAINING PROTEIN"/>
    <property type="match status" value="1"/>
</dbReference>
<evidence type="ECO:0000259" key="1">
    <source>
        <dbReference type="Pfam" id="PF14244"/>
    </source>
</evidence>
<name>A0AAD5IL90_ACENE</name>
<dbReference type="EMBL" id="JAJSOW010000104">
    <property type="protein sequence ID" value="KAI9168896.1"/>
    <property type="molecule type" value="Genomic_DNA"/>
</dbReference>
<dbReference type="Pfam" id="PF14244">
    <property type="entry name" value="Retrotran_gag_3"/>
    <property type="match status" value="1"/>
</dbReference>
<dbReference type="AlphaFoldDB" id="A0AAD5IL90"/>
<dbReference type="Proteomes" id="UP001064489">
    <property type="component" value="Chromosome 7"/>
</dbReference>
<sequence>MAILPSMNDSNSRERTNRSAIEKPLNPYYFYHFDSPGQVLISQQLTGENYANWSRAMLIALSVKNKLGFVDGSIPEPQGYRFYGVETKQVFLSRDAVFHGEVFPFHAVTSLDQVTDPFPDLVLPHSSLQTHFIPDLASSHVHNPPFTTGVPADVSIDRPDLNSFGVASTSAANIPVDDILAIAPSPSGGVLPKSTRLIHQPNYLKEYHCNLLAESSNHASTSIAYPISKYISYHGLFDSHRQFVLSVSSQVKPQYCHQAMKFPE</sequence>
<dbReference type="InterPro" id="IPR029472">
    <property type="entry name" value="Copia-like_N"/>
</dbReference>
<protein>
    <recommendedName>
        <fullName evidence="1">Retrotransposon Copia-like N-terminal domain-containing protein</fullName>
    </recommendedName>
</protein>
<reference evidence="2" key="1">
    <citation type="journal article" date="2022" name="Plant J.">
        <title>Strategies of tolerance reflected in two North American maple genomes.</title>
        <authorList>
            <person name="McEvoy S.L."/>
            <person name="Sezen U.U."/>
            <person name="Trouern-Trend A."/>
            <person name="McMahon S.M."/>
            <person name="Schaberg P.G."/>
            <person name="Yang J."/>
            <person name="Wegrzyn J.L."/>
            <person name="Swenson N.G."/>
        </authorList>
    </citation>
    <scope>NUCLEOTIDE SEQUENCE</scope>
    <source>
        <strain evidence="2">91603</strain>
    </source>
</reference>
<comment type="caution">
    <text evidence="2">The sequence shown here is derived from an EMBL/GenBank/DDBJ whole genome shotgun (WGS) entry which is preliminary data.</text>
</comment>
<organism evidence="2 3">
    <name type="scientific">Acer negundo</name>
    <name type="common">Box elder</name>
    <dbReference type="NCBI Taxonomy" id="4023"/>
    <lineage>
        <taxon>Eukaryota</taxon>
        <taxon>Viridiplantae</taxon>
        <taxon>Streptophyta</taxon>
        <taxon>Embryophyta</taxon>
        <taxon>Tracheophyta</taxon>
        <taxon>Spermatophyta</taxon>
        <taxon>Magnoliopsida</taxon>
        <taxon>eudicotyledons</taxon>
        <taxon>Gunneridae</taxon>
        <taxon>Pentapetalae</taxon>
        <taxon>rosids</taxon>
        <taxon>malvids</taxon>
        <taxon>Sapindales</taxon>
        <taxon>Sapindaceae</taxon>
        <taxon>Hippocastanoideae</taxon>
        <taxon>Acereae</taxon>
        <taxon>Acer</taxon>
    </lineage>
</organism>
<dbReference type="PANTHER" id="PTHR37610">
    <property type="entry name" value="CCHC-TYPE DOMAIN-CONTAINING PROTEIN"/>
    <property type="match status" value="1"/>
</dbReference>
<accession>A0AAD5IL90</accession>
<feature type="domain" description="Retrotransposon Copia-like N-terminal" evidence="1">
    <location>
        <begin position="32"/>
        <end position="77"/>
    </location>
</feature>
<gene>
    <name evidence="2" type="ORF">LWI28_003579</name>
</gene>
<reference evidence="2" key="2">
    <citation type="submission" date="2023-02" db="EMBL/GenBank/DDBJ databases">
        <authorList>
            <person name="Swenson N.G."/>
            <person name="Wegrzyn J.L."/>
            <person name="Mcevoy S.L."/>
        </authorList>
    </citation>
    <scope>NUCLEOTIDE SEQUENCE</scope>
    <source>
        <strain evidence="2">91603</strain>
        <tissue evidence="2">Leaf</tissue>
    </source>
</reference>
<evidence type="ECO:0000313" key="2">
    <source>
        <dbReference type="EMBL" id="KAI9168896.1"/>
    </source>
</evidence>
<proteinExistence type="predicted"/>